<organism evidence="2 3">
    <name type="scientific">Thalassiosira oceanica</name>
    <name type="common">Marine diatom</name>
    <dbReference type="NCBI Taxonomy" id="159749"/>
    <lineage>
        <taxon>Eukaryota</taxon>
        <taxon>Sar</taxon>
        <taxon>Stramenopiles</taxon>
        <taxon>Ochrophyta</taxon>
        <taxon>Bacillariophyta</taxon>
        <taxon>Coscinodiscophyceae</taxon>
        <taxon>Thalassiosirophycidae</taxon>
        <taxon>Thalassiosirales</taxon>
        <taxon>Thalassiosiraceae</taxon>
        <taxon>Thalassiosira</taxon>
    </lineage>
</organism>
<feature type="compositionally biased region" description="Basic and acidic residues" evidence="1">
    <location>
        <begin position="107"/>
        <end position="120"/>
    </location>
</feature>
<proteinExistence type="predicted"/>
<accession>K0RA26</accession>
<name>K0RA26_THAOC</name>
<evidence type="ECO:0000313" key="2">
    <source>
        <dbReference type="EMBL" id="EJK50010.1"/>
    </source>
</evidence>
<comment type="caution">
    <text evidence="2">The sequence shown here is derived from an EMBL/GenBank/DDBJ whole genome shotgun (WGS) entry which is preliminary data.</text>
</comment>
<keyword evidence="3" id="KW-1185">Reference proteome</keyword>
<dbReference type="EMBL" id="AGNL01044268">
    <property type="protein sequence ID" value="EJK50010.1"/>
    <property type="molecule type" value="Genomic_DNA"/>
</dbReference>
<sequence>CALQVPFRTLRDLLGLRVKGLILRSRRRPLRCLVLRVTPIGRTPLNGNDLRRTRRPVPPKRLAQNGRAAGRSAPLPHRRGHAVREPNRALEGAVAPLPQRGGHGVRRVADQGHESALRGDRPRRRGPATSPGG</sequence>
<evidence type="ECO:0000313" key="3">
    <source>
        <dbReference type="Proteomes" id="UP000266841"/>
    </source>
</evidence>
<dbReference type="Proteomes" id="UP000266841">
    <property type="component" value="Unassembled WGS sequence"/>
</dbReference>
<feature type="non-terminal residue" evidence="2">
    <location>
        <position position="1"/>
    </location>
</feature>
<feature type="region of interest" description="Disordered" evidence="1">
    <location>
        <begin position="43"/>
        <end position="133"/>
    </location>
</feature>
<evidence type="ECO:0000256" key="1">
    <source>
        <dbReference type="SAM" id="MobiDB-lite"/>
    </source>
</evidence>
<protein>
    <submittedName>
        <fullName evidence="2">Uncharacterized protein</fullName>
    </submittedName>
</protein>
<dbReference type="AlphaFoldDB" id="K0RA26"/>
<reference evidence="2 3" key="1">
    <citation type="journal article" date="2012" name="Genome Biol.">
        <title>Genome and low-iron response of an oceanic diatom adapted to chronic iron limitation.</title>
        <authorList>
            <person name="Lommer M."/>
            <person name="Specht M."/>
            <person name="Roy A.S."/>
            <person name="Kraemer L."/>
            <person name="Andreson R."/>
            <person name="Gutowska M.A."/>
            <person name="Wolf J."/>
            <person name="Bergner S.V."/>
            <person name="Schilhabel M.B."/>
            <person name="Klostermeier U.C."/>
            <person name="Beiko R.G."/>
            <person name="Rosenstiel P."/>
            <person name="Hippler M."/>
            <person name="Laroche J."/>
        </authorList>
    </citation>
    <scope>NUCLEOTIDE SEQUENCE [LARGE SCALE GENOMIC DNA]</scope>
    <source>
        <strain evidence="2 3">CCMP1005</strain>
    </source>
</reference>
<gene>
    <name evidence="2" type="ORF">THAOC_31060</name>
</gene>